<dbReference type="PANTHER" id="PTHR14963:SF7">
    <property type="entry name" value="RHO GTPASE-ACTIVATING PROTEIN 19"/>
    <property type="match status" value="1"/>
</dbReference>
<evidence type="ECO:0000256" key="1">
    <source>
        <dbReference type="ARBA" id="ARBA00022468"/>
    </source>
</evidence>
<keyword evidence="1" id="KW-0343">GTPase activation</keyword>
<dbReference type="SUPFAM" id="SSF48350">
    <property type="entry name" value="GTPase activation domain, GAP"/>
    <property type="match status" value="1"/>
</dbReference>
<dbReference type="PANTHER" id="PTHR14963">
    <property type="entry name" value="RHO GTPASE ACTIVATING PROTEIN 18,19-RELATED"/>
    <property type="match status" value="1"/>
</dbReference>
<name>A0A5J4P135_9TREM</name>
<dbReference type="Proteomes" id="UP000324629">
    <property type="component" value="Unassembled WGS sequence"/>
</dbReference>
<evidence type="ECO:0000256" key="2">
    <source>
        <dbReference type="SAM" id="MobiDB-lite"/>
    </source>
</evidence>
<dbReference type="GO" id="GO:0005737">
    <property type="term" value="C:cytoplasm"/>
    <property type="evidence" value="ECO:0007669"/>
    <property type="project" value="TreeGrafter"/>
</dbReference>
<dbReference type="GO" id="GO:0007165">
    <property type="term" value="P:signal transduction"/>
    <property type="evidence" value="ECO:0007669"/>
    <property type="project" value="InterPro"/>
</dbReference>
<dbReference type="GO" id="GO:0005096">
    <property type="term" value="F:GTPase activator activity"/>
    <property type="evidence" value="ECO:0007669"/>
    <property type="project" value="UniProtKB-KW"/>
</dbReference>
<evidence type="ECO:0000313" key="4">
    <source>
        <dbReference type="EMBL" id="KAA3681655.1"/>
    </source>
</evidence>
<comment type="caution">
    <text evidence="4">The sequence shown here is derived from an EMBL/GenBank/DDBJ whole genome shotgun (WGS) entry which is preliminary data.</text>
</comment>
<evidence type="ECO:0000259" key="3">
    <source>
        <dbReference type="PROSITE" id="PS50238"/>
    </source>
</evidence>
<accession>A0A5J4P135</accession>
<feature type="domain" description="Rho-GAP" evidence="3">
    <location>
        <begin position="262"/>
        <end position="538"/>
    </location>
</feature>
<gene>
    <name evidence="4" type="ORF">DEA37_0009741</name>
</gene>
<dbReference type="InterPro" id="IPR008936">
    <property type="entry name" value="Rho_GTPase_activation_prot"/>
</dbReference>
<dbReference type="InterPro" id="IPR000198">
    <property type="entry name" value="RhoGAP_dom"/>
</dbReference>
<sequence length="705" mass="78445">MTPPICVRTQMLQRAARLVSGTHNEEAWYLIGLFQQSQPTAFLHICHRILASFLELTHDHFENGWPIKSRLHARTLSGTASNTQERHRIGRGKSVSVDPFFDCDSLCMNFEANPAFDKLLSYDHTILPTCPGYFSPDLALVWPPAQCSPVFVDSTTTTAKPQSGLSKLKTMAARRLFKQLLPSKPHAPTCFANNSHIGVGGKSHVKDTRMKVPAADVFETAGTMTPQSMEPSAARPRPTPLSSNTWNRSTITSRRPVVRTIVSLTGPDNLDSIICRCLIEYMLENQSICSTEGLFRIPGNSQRIRDLWFQLQHHLQAPYIRMPQPDPDSSICDQTDCWDVCSILDAYSPHDVTSLLLRCLTSCSQSLDTSKQYPFHPILDDTSNSSCTSGGSAGSYGHPGGLIPTQTSELCFLATRLQYALDHRGQSVTPDSSEDWMHILCRSRQLLTYRIVLQFLLPVPERSILMGLLQVFRRVACANATSLMSAECLARCTAVAVFGSPTVNNTAEQLSNSDPDGNPLRWRIDTLTNLIQMFDQLDELPAVVYLAVRNRLRSHFGHSPIQKLPYTPVCSQWSVGVVRDTKRGRYQSAYGFQTAAASLLDLDSPQSPSHRNAVTPSGPSALLRTNASRISLHRAQSTLETHVGRVPQSSRSQTAEPFKFWRRQKVSTNLQSQRLGFNNRLTKVRSASVLKHSSLVTSTCKEPKR</sequence>
<protein>
    <recommendedName>
        <fullName evidence="3">Rho-GAP domain-containing protein</fullName>
    </recommendedName>
</protein>
<reference evidence="4 5" key="1">
    <citation type="journal article" date="2019" name="Gigascience">
        <title>Whole-genome sequence of the oriental lung fluke Paragonimus westermani.</title>
        <authorList>
            <person name="Oey H."/>
            <person name="Zakrzewski M."/>
            <person name="Narain K."/>
            <person name="Devi K.R."/>
            <person name="Agatsuma T."/>
            <person name="Nawaratna S."/>
            <person name="Gobert G.N."/>
            <person name="Jones M.K."/>
            <person name="Ragan M.A."/>
            <person name="McManus D.P."/>
            <person name="Krause L."/>
        </authorList>
    </citation>
    <scope>NUCLEOTIDE SEQUENCE [LARGE SCALE GENOMIC DNA]</scope>
    <source>
        <strain evidence="4 5">IND2009</strain>
    </source>
</reference>
<organism evidence="4 5">
    <name type="scientific">Paragonimus westermani</name>
    <dbReference type="NCBI Taxonomy" id="34504"/>
    <lineage>
        <taxon>Eukaryota</taxon>
        <taxon>Metazoa</taxon>
        <taxon>Spiralia</taxon>
        <taxon>Lophotrochozoa</taxon>
        <taxon>Platyhelminthes</taxon>
        <taxon>Trematoda</taxon>
        <taxon>Digenea</taxon>
        <taxon>Plagiorchiida</taxon>
        <taxon>Troglotremata</taxon>
        <taxon>Troglotrematidae</taxon>
        <taxon>Paragonimus</taxon>
    </lineage>
</organism>
<dbReference type="Gene3D" id="1.10.555.10">
    <property type="entry name" value="Rho GTPase activation protein"/>
    <property type="match status" value="1"/>
</dbReference>
<feature type="region of interest" description="Disordered" evidence="2">
    <location>
        <begin position="225"/>
        <end position="247"/>
    </location>
</feature>
<dbReference type="PROSITE" id="PS50238">
    <property type="entry name" value="RHOGAP"/>
    <property type="match status" value="1"/>
</dbReference>
<dbReference type="EMBL" id="QNGE01000155">
    <property type="protein sequence ID" value="KAA3681655.1"/>
    <property type="molecule type" value="Genomic_DNA"/>
</dbReference>
<dbReference type="AlphaFoldDB" id="A0A5J4P135"/>
<dbReference type="GO" id="GO:0051056">
    <property type="term" value="P:regulation of small GTPase mediated signal transduction"/>
    <property type="evidence" value="ECO:0007669"/>
    <property type="project" value="TreeGrafter"/>
</dbReference>
<evidence type="ECO:0000313" key="5">
    <source>
        <dbReference type="Proteomes" id="UP000324629"/>
    </source>
</evidence>
<keyword evidence="5" id="KW-1185">Reference proteome</keyword>
<proteinExistence type="predicted"/>